<dbReference type="AlphaFoldDB" id="A0A1L9REH7"/>
<keyword evidence="2" id="KW-1185">Reference proteome</keyword>
<evidence type="ECO:0000313" key="2">
    <source>
        <dbReference type="Proteomes" id="UP000184383"/>
    </source>
</evidence>
<dbReference type="RefSeq" id="XP_040686950.1">
    <property type="nucleotide sequence ID" value="XM_040836007.1"/>
</dbReference>
<dbReference type="VEuPathDB" id="FungiDB:ASPWEDRAFT_43352"/>
<dbReference type="EMBL" id="KV878214">
    <property type="protein sequence ID" value="OJJ33273.1"/>
    <property type="molecule type" value="Genomic_DNA"/>
</dbReference>
<sequence>MVEKNTIPLSQRERRLSWSLIQSLTSPTVSFGCREDINSDNLIGFGPFVVWVLSMENRNIRDAVISPRSPACIVL</sequence>
<accession>A0A1L9REH7</accession>
<reference evidence="2" key="1">
    <citation type="journal article" date="2017" name="Genome Biol.">
        <title>Comparative genomics reveals high biological diversity and specific adaptations in the industrially and medically important fungal genus Aspergillus.</title>
        <authorList>
            <person name="de Vries R.P."/>
            <person name="Riley R."/>
            <person name="Wiebenga A."/>
            <person name="Aguilar-Osorio G."/>
            <person name="Amillis S."/>
            <person name="Uchima C.A."/>
            <person name="Anderluh G."/>
            <person name="Asadollahi M."/>
            <person name="Askin M."/>
            <person name="Barry K."/>
            <person name="Battaglia E."/>
            <person name="Bayram O."/>
            <person name="Benocci T."/>
            <person name="Braus-Stromeyer S.A."/>
            <person name="Caldana C."/>
            <person name="Canovas D."/>
            <person name="Cerqueira G.C."/>
            <person name="Chen F."/>
            <person name="Chen W."/>
            <person name="Choi C."/>
            <person name="Clum A."/>
            <person name="Dos Santos R.A."/>
            <person name="Damasio A.R."/>
            <person name="Diallinas G."/>
            <person name="Emri T."/>
            <person name="Fekete E."/>
            <person name="Flipphi M."/>
            <person name="Freyberg S."/>
            <person name="Gallo A."/>
            <person name="Gournas C."/>
            <person name="Habgood R."/>
            <person name="Hainaut M."/>
            <person name="Harispe M.L."/>
            <person name="Henrissat B."/>
            <person name="Hilden K.S."/>
            <person name="Hope R."/>
            <person name="Hossain A."/>
            <person name="Karabika E."/>
            <person name="Karaffa L."/>
            <person name="Karanyi Z."/>
            <person name="Krasevec N."/>
            <person name="Kuo A."/>
            <person name="Kusch H."/>
            <person name="LaButti K."/>
            <person name="Lagendijk E.L."/>
            <person name="Lapidus A."/>
            <person name="Levasseur A."/>
            <person name="Lindquist E."/>
            <person name="Lipzen A."/>
            <person name="Logrieco A.F."/>
            <person name="MacCabe A."/>
            <person name="Maekelae M.R."/>
            <person name="Malavazi I."/>
            <person name="Melin P."/>
            <person name="Meyer V."/>
            <person name="Mielnichuk N."/>
            <person name="Miskei M."/>
            <person name="Molnar A.P."/>
            <person name="Mule G."/>
            <person name="Ngan C.Y."/>
            <person name="Orejas M."/>
            <person name="Orosz E."/>
            <person name="Ouedraogo J.P."/>
            <person name="Overkamp K.M."/>
            <person name="Park H.-S."/>
            <person name="Perrone G."/>
            <person name="Piumi F."/>
            <person name="Punt P.J."/>
            <person name="Ram A.F."/>
            <person name="Ramon A."/>
            <person name="Rauscher S."/>
            <person name="Record E."/>
            <person name="Riano-Pachon D.M."/>
            <person name="Robert V."/>
            <person name="Roehrig J."/>
            <person name="Ruller R."/>
            <person name="Salamov A."/>
            <person name="Salih N.S."/>
            <person name="Samson R.A."/>
            <person name="Sandor E."/>
            <person name="Sanguinetti M."/>
            <person name="Schuetze T."/>
            <person name="Sepcic K."/>
            <person name="Shelest E."/>
            <person name="Sherlock G."/>
            <person name="Sophianopoulou V."/>
            <person name="Squina F.M."/>
            <person name="Sun H."/>
            <person name="Susca A."/>
            <person name="Todd R.B."/>
            <person name="Tsang A."/>
            <person name="Unkles S.E."/>
            <person name="van de Wiele N."/>
            <person name="van Rossen-Uffink D."/>
            <person name="Oliveira J.V."/>
            <person name="Vesth T.C."/>
            <person name="Visser J."/>
            <person name="Yu J.-H."/>
            <person name="Zhou M."/>
            <person name="Andersen M.R."/>
            <person name="Archer D.B."/>
            <person name="Baker S.E."/>
            <person name="Benoit I."/>
            <person name="Brakhage A.A."/>
            <person name="Braus G.H."/>
            <person name="Fischer R."/>
            <person name="Frisvad J.C."/>
            <person name="Goldman G.H."/>
            <person name="Houbraken J."/>
            <person name="Oakley B."/>
            <person name="Pocsi I."/>
            <person name="Scazzocchio C."/>
            <person name="Seiboth B."/>
            <person name="vanKuyk P.A."/>
            <person name="Wortman J."/>
            <person name="Dyer P.S."/>
            <person name="Grigoriev I.V."/>
        </authorList>
    </citation>
    <scope>NUCLEOTIDE SEQUENCE [LARGE SCALE GENOMIC DNA]</scope>
    <source>
        <strain evidence="2">DTO 134E9</strain>
    </source>
</reference>
<protein>
    <submittedName>
        <fullName evidence="1">Uncharacterized protein</fullName>
    </submittedName>
</protein>
<evidence type="ECO:0000313" key="1">
    <source>
        <dbReference type="EMBL" id="OJJ33273.1"/>
    </source>
</evidence>
<gene>
    <name evidence="1" type="ORF">ASPWEDRAFT_43352</name>
</gene>
<proteinExistence type="predicted"/>
<organism evidence="1 2">
    <name type="scientific">Aspergillus wentii DTO 134E9</name>
    <dbReference type="NCBI Taxonomy" id="1073089"/>
    <lineage>
        <taxon>Eukaryota</taxon>
        <taxon>Fungi</taxon>
        <taxon>Dikarya</taxon>
        <taxon>Ascomycota</taxon>
        <taxon>Pezizomycotina</taxon>
        <taxon>Eurotiomycetes</taxon>
        <taxon>Eurotiomycetidae</taxon>
        <taxon>Eurotiales</taxon>
        <taxon>Aspergillaceae</taxon>
        <taxon>Aspergillus</taxon>
        <taxon>Aspergillus subgen. Cremei</taxon>
    </lineage>
</organism>
<dbReference type="PROSITE" id="PS51257">
    <property type="entry name" value="PROKAR_LIPOPROTEIN"/>
    <property type="match status" value="1"/>
</dbReference>
<dbReference type="GeneID" id="63751855"/>
<name>A0A1L9REH7_ASPWE</name>
<dbReference type="Proteomes" id="UP000184383">
    <property type="component" value="Unassembled WGS sequence"/>
</dbReference>